<feature type="region of interest" description="Disordered" evidence="1">
    <location>
        <begin position="351"/>
        <end position="371"/>
    </location>
</feature>
<evidence type="ECO:0000256" key="2">
    <source>
        <dbReference type="SAM" id="Phobius"/>
    </source>
</evidence>
<comment type="caution">
    <text evidence="3">The sequence shown here is derived from an EMBL/GenBank/DDBJ whole genome shotgun (WGS) entry which is preliminary data.</text>
</comment>
<keyword evidence="2" id="KW-1133">Transmembrane helix</keyword>
<dbReference type="EMBL" id="CAMXCT020000909">
    <property type="protein sequence ID" value="CAL1138060.1"/>
    <property type="molecule type" value="Genomic_DNA"/>
</dbReference>
<feature type="transmembrane region" description="Helical" evidence="2">
    <location>
        <begin position="294"/>
        <end position="313"/>
    </location>
</feature>
<dbReference type="OrthoDB" id="423351at2759"/>
<reference evidence="3" key="1">
    <citation type="submission" date="2022-10" db="EMBL/GenBank/DDBJ databases">
        <authorList>
            <person name="Chen Y."/>
            <person name="Dougan E. K."/>
            <person name="Chan C."/>
            <person name="Rhodes N."/>
            <person name="Thang M."/>
        </authorList>
    </citation>
    <scope>NUCLEOTIDE SEQUENCE</scope>
</reference>
<evidence type="ECO:0000256" key="1">
    <source>
        <dbReference type="SAM" id="MobiDB-lite"/>
    </source>
</evidence>
<proteinExistence type="predicted"/>
<dbReference type="Proteomes" id="UP001152797">
    <property type="component" value="Unassembled WGS sequence"/>
</dbReference>
<keyword evidence="5" id="KW-1185">Reference proteome</keyword>
<accession>A0A9P1C547</accession>
<name>A0A9P1C547_9DINO</name>
<feature type="transmembrane region" description="Helical" evidence="2">
    <location>
        <begin position="252"/>
        <end position="274"/>
    </location>
</feature>
<reference evidence="4 5" key="2">
    <citation type="submission" date="2024-05" db="EMBL/GenBank/DDBJ databases">
        <authorList>
            <person name="Chen Y."/>
            <person name="Shah S."/>
            <person name="Dougan E. K."/>
            <person name="Thang M."/>
            <person name="Chan C."/>
        </authorList>
    </citation>
    <scope>NUCLEOTIDE SEQUENCE [LARGE SCALE GENOMIC DNA]</scope>
</reference>
<keyword evidence="2" id="KW-0812">Transmembrane</keyword>
<sequence length="601" mass="67279">MLVNGEPVVCLDNTGRLTQDFVASHNFLCNSLFHEKGTETLGAPFFAQSHDRFQEVSGSLARKLATTRFAQLVVGHSSFSAKEDSAKQRFKKERSKGTKELLEAQLEDPRVDLVEKAKTDFLKRDIARSSVFHRMTNDGVDGTNDRDERSFMVDRLKHHLGQVTSFTQPELCQLLLVYLRRGLQITKLCVVMDPLDPRECAGGHTEDKLSICLSNFVILASNDTSDFADVEAVKAATNLKLQLEATARKESIWALSMTYMLVILNFVSLIVALVRNSDAPYFQSLKLPSDLLRWSLPGMSAASTFISGLVGRFRFMLRWSKARSAAAQLEAEIWKFRTRVCDYAVVGAREDEEGSARPEEGGQNYTRERKQDVTRSLFRSNVNSIFNSAMEEMGTSSLHGHGVDELPTPRASNSKILGFLCCLCRRRDPGKLPNEATQDPISRNRYDAPSQLDWKQYGHLGVDEYYQQRTLKVFERMKSQASWLTFKQGSLESFVLLLGTFGVLLSTFDQTDIAMICLSVAANLQALERFHALSTRLDAANAGERDLICAWQDWSAMEPMQRRFQSNVSRLVLTTEGVNVALTSAATAGVRQTLATSTKSN</sequence>
<feature type="compositionally biased region" description="Basic and acidic residues" evidence="1">
    <location>
        <begin position="354"/>
        <end position="371"/>
    </location>
</feature>
<dbReference type="Pfam" id="PF14015">
    <property type="entry name" value="DUF4231"/>
    <property type="match status" value="1"/>
</dbReference>
<dbReference type="EMBL" id="CAMXCT010000909">
    <property type="protein sequence ID" value="CAI3984685.1"/>
    <property type="molecule type" value="Genomic_DNA"/>
</dbReference>
<organism evidence="3">
    <name type="scientific">Cladocopium goreaui</name>
    <dbReference type="NCBI Taxonomy" id="2562237"/>
    <lineage>
        <taxon>Eukaryota</taxon>
        <taxon>Sar</taxon>
        <taxon>Alveolata</taxon>
        <taxon>Dinophyceae</taxon>
        <taxon>Suessiales</taxon>
        <taxon>Symbiodiniaceae</taxon>
        <taxon>Cladocopium</taxon>
    </lineage>
</organism>
<evidence type="ECO:0000313" key="4">
    <source>
        <dbReference type="EMBL" id="CAL4771997.1"/>
    </source>
</evidence>
<keyword evidence="2" id="KW-0472">Membrane</keyword>
<dbReference type="EMBL" id="CAMXCT030000909">
    <property type="protein sequence ID" value="CAL4771997.1"/>
    <property type="molecule type" value="Genomic_DNA"/>
</dbReference>
<evidence type="ECO:0000313" key="5">
    <source>
        <dbReference type="Proteomes" id="UP001152797"/>
    </source>
</evidence>
<evidence type="ECO:0000313" key="3">
    <source>
        <dbReference type="EMBL" id="CAI3984685.1"/>
    </source>
</evidence>
<gene>
    <name evidence="3" type="ORF">C1SCF055_LOCUS12206</name>
</gene>
<protein>
    <submittedName>
        <fullName evidence="4">SMODS and SLOG-associating 2TM effector domain-containing protein</fullName>
    </submittedName>
</protein>
<dbReference type="AlphaFoldDB" id="A0A9P1C547"/>
<dbReference type="InterPro" id="IPR025325">
    <property type="entry name" value="DUF4231"/>
</dbReference>